<dbReference type="Pfam" id="PF00005">
    <property type="entry name" value="ABC_tran"/>
    <property type="match status" value="1"/>
</dbReference>
<keyword evidence="3" id="KW-0472">Membrane</keyword>
<dbReference type="RefSeq" id="WP_187719424.1">
    <property type="nucleotide sequence ID" value="NZ_JACTAH010000002.1"/>
</dbReference>
<dbReference type="PROSITE" id="PS00211">
    <property type="entry name" value="ABC_TRANSPORTER_1"/>
    <property type="match status" value="1"/>
</dbReference>
<dbReference type="PROSITE" id="PS50893">
    <property type="entry name" value="ABC_TRANSPORTER_2"/>
    <property type="match status" value="1"/>
</dbReference>
<dbReference type="PANTHER" id="PTHR43166">
    <property type="entry name" value="AMINO ACID IMPORT ATP-BINDING PROTEIN"/>
    <property type="match status" value="1"/>
</dbReference>
<dbReference type="SUPFAM" id="SSF52540">
    <property type="entry name" value="P-loop containing nucleoside triphosphate hydrolases"/>
    <property type="match status" value="1"/>
</dbReference>
<keyword evidence="8" id="KW-1185">Reference proteome</keyword>
<dbReference type="SMART" id="SM00382">
    <property type="entry name" value="AAA"/>
    <property type="match status" value="1"/>
</dbReference>
<organism evidence="7 8">
    <name type="scientific">Thauera sedimentorum</name>
    <dbReference type="NCBI Taxonomy" id="2767595"/>
    <lineage>
        <taxon>Bacteria</taxon>
        <taxon>Pseudomonadati</taxon>
        <taxon>Pseudomonadota</taxon>
        <taxon>Betaproteobacteria</taxon>
        <taxon>Rhodocyclales</taxon>
        <taxon>Zoogloeaceae</taxon>
        <taxon>Thauera</taxon>
    </lineage>
</organism>
<dbReference type="Proteomes" id="UP000603602">
    <property type="component" value="Unassembled WGS sequence"/>
</dbReference>
<dbReference type="InterPro" id="IPR050086">
    <property type="entry name" value="MetN_ABC_transporter-like"/>
</dbReference>
<evidence type="ECO:0000256" key="5">
    <source>
        <dbReference type="ARBA" id="ARBA00022840"/>
    </source>
</evidence>
<evidence type="ECO:0000256" key="2">
    <source>
        <dbReference type="ARBA" id="ARBA00022448"/>
    </source>
</evidence>
<dbReference type="InterPro" id="IPR017871">
    <property type="entry name" value="ABC_transporter-like_CS"/>
</dbReference>
<dbReference type="PIRSF" id="PIRSF039085">
    <property type="entry name" value="ABC_ATPase_HisP"/>
    <property type="match status" value="1"/>
</dbReference>
<evidence type="ECO:0000259" key="6">
    <source>
        <dbReference type="PROSITE" id="PS50893"/>
    </source>
</evidence>
<evidence type="ECO:0000313" key="8">
    <source>
        <dbReference type="Proteomes" id="UP000603602"/>
    </source>
</evidence>
<comment type="caution">
    <text evidence="7">The sequence shown here is derived from an EMBL/GenBank/DDBJ whole genome shotgun (WGS) entry which is preliminary data.</text>
</comment>
<evidence type="ECO:0000256" key="4">
    <source>
        <dbReference type="ARBA" id="ARBA00022741"/>
    </source>
</evidence>
<dbReference type="CDD" id="cd03262">
    <property type="entry name" value="ABC_HisP_GlnQ"/>
    <property type="match status" value="1"/>
</dbReference>
<accession>A0ABR9BBG0</accession>
<dbReference type="InterPro" id="IPR003593">
    <property type="entry name" value="AAA+_ATPase"/>
</dbReference>
<comment type="similarity">
    <text evidence="1">Belongs to the ABC transporter superfamily.</text>
</comment>
<sequence length="242" mass="27466">MIELQGVNKWYGEFHVLKDINLSVRQGERIVLCGPSGSGKSTTIRCINRLEEHQAGKIVVDGVELTSDLKHIEAIRREVGMVFQHFNLFPHLTVLQNCTLAPMWVRNMPKREAEEVAMEYLERVRIPEQAGKYPGQLSGGQQQRVAIARALCMKPKIMLFDEPTSALDPEMVKEVLDTMIQLADSGMTMLCVTHEMGFARTVADRVIFMDRGEIIEQAPPETFFSNPQNERTRTFLGQILNH</sequence>
<keyword evidence="2" id="KW-0813">Transport</keyword>
<dbReference type="GO" id="GO:0005524">
    <property type="term" value="F:ATP binding"/>
    <property type="evidence" value="ECO:0007669"/>
    <property type="project" value="UniProtKB-KW"/>
</dbReference>
<feature type="domain" description="ABC transporter" evidence="6">
    <location>
        <begin position="2"/>
        <end position="236"/>
    </location>
</feature>
<dbReference type="Gene3D" id="3.40.50.300">
    <property type="entry name" value="P-loop containing nucleotide triphosphate hydrolases"/>
    <property type="match status" value="1"/>
</dbReference>
<reference evidence="8" key="1">
    <citation type="submission" date="2023-07" db="EMBL/GenBank/DDBJ databases">
        <title>Thauera sp. CAU 1555 isolated from sand of Yaerae Beach.</title>
        <authorList>
            <person name="Kim W."/>
        </authorList>
    </citation>
    <scope>NUCLEOTIDE SEQUENCE [LARGE SCALE GENOMIC DNA]</scope>
    <source>
        <strain evidence="8">CAU 1555</strain>
    </source>
</reference>
<dbReference type="EMBL" id="JACYTO010000002">
    <property type="protein sequence ID" value="MBD8503679.1"/>
    <property type="molecule type" value="Genomic_DNA"/>
</dbReference>
<keyword evidence="4" id="KW-0547">Nucleotide-binding</keyword>
<keyword evidence="5 7" id="KW-0067">ATP-binding</keyword>
<dbReference type="InterPro" id="IPR027417">
    <property type="entry name" value="P-loop_NTPase"/>
</dbReference>
<dbReference type="InterPro" id="IPR030679">
    <property type="entry name" value="ABC_ATPase_HisP-typ"/>
</dbReference>
<gene>
    <name evidence="7" type="ORF">IFO67_12355</name>
</gene>
<protein>
    <submittedName>
        <fullName evidence="7">Amino acid ABC transporter ATP-binding protein</fullName>
    </submittedName>
</protein>
<evidence type="ECO:0000256" key="3">
    <source>
        <dbReference type="ARBA" id="ARBA00022475"/>
    </source>
</evidence>
<name>A0ABR9BBG0_9RHOO</name>
<evidence type="ECO:0000256" key="1">
    <source>
        <dbReference type="ARBA" id="ARBA00005417"/>
    </source>
</evidence>
<proteinExistence type="inferred from homology"/>
<evidence type="ECO:0000313" key="7">
    <source>
        <dbReference type="EMBL" id="MBD8503679.1"/>
    </source>
</evidence>
<dbReference type="PANTHER" id="PTHR43166:SF4">
    <property type="entry name" value="PHOSPHONATES IMPORT ATP-BINDING PROTEIN PHNC"/>
    <property type="match status" value="1"/>
</dbReference>
<keyword evidence="3" id="KW-1003">Cell membrane</keyword>
<dbReference type="InterPro" id="IPR003439">
    <property type="entry name" value="ABC_transporter-like_ATP-bd"/>
</dbReference>